<dbReference type="Pfam" id="PF06412">
    <property type="entry name" value="TraD"/>
    <property type="match status" value="1"/>
</dbReference>
<evidence type="ECO:0000313" key="1">
    <source>
        <dbReference type="EMBL" id="KDO03416.1"/>
    </source>
</evidence>
<evidence type="ECO:0000313" key="2">
    <source>
        <dbReference type="Proteomes" id="UP000027161"/>
    </source>
</evidence>
<organism evidence="1 2">
    <name type="scientific">Rickettsia tamurae subsp. buchneri</name>
    <dbReference type="NCBI Taxonomy" id="1462938"/>
    <lineage>
        <taxon>Bacteria</taxon>
        <taxon>Pseudomonadati</taxon>
        <taxon>Pseudomonadota</taxon>
        <taxon>Alphaproteobacteria</taxon>
        <taxon>Rickettsiales</taxon>
        <taxon>Rickettsiaceae</taxon>
        <taxon>Rickettsieae</taxon>
        <taxon>Rickettsia</taxon>
        <taxon>spotted fever group</taxon>
    </lineage>
</organism>
<comment type="caution">
    <text evidence="1">The sequence shown here is derived from an EMBL/GenBank/DDBJ whole genome shotgun (WGS) entry which is preliminary data.</text>
</comment>
<dbReference type="RefSeq" id="WP_008580458.1">
    <property type="nucleotide sequence ID" value="NZ_CP113531.1"/>
</dbReference>
<proteinExistence type="predicted"/>
<keyword evidence="2" id="KW-1185">Reference proteome</keyword>
<name>A0A8E0WML3_9RICK</name>
<reference evidence="1 2" key="1">
    <citation type="submission" date="2014-02" db="EMBL/GenBank/DDBJ databases">
        <title>Draft genome sequence of Rickettsia buchneri sp. nov. ISO7T.</title>
        <authorList>
            <person name="Felsheim R.F."/>
            <person name="Kurtti T.J."/>
            <person name="Munderloh U.G."/>
        </authorList>
    </citation>
    <scope>NUCLEOTIDE SEQUENCE [LARGE SCALE GENOMIC DNA]</scope>
    <source>
        <strain evidence="1 2">ISO7</strain>
    </source>
</reference>
<dbReference type="Proteomes" id="UP000027161">
    <property type="component" value="Unassembled WGS sequence"/>
</dbReference>
<accession>A0A8E0WML3</accession>
<dbReference type="InterPro" id="IPR009444">
    <property type="entry name" value="Conjugal_tfr_TraD_a-type"/>
</dbReference>
<gene>
    <name evidence="1" type="ORF">REISMN_01935</name>
</gene>
<protein>
    <submittedName>
        <fullName evidence="1">Conjugal transfer protein TraD</fullName>
    </submittedName>
</protein>
<sequence length="154" mass="18291">MIDTPQQKQRLQQKKARLIMEEINFKIKERKMRTRHLIEVGGLVAKAELDNLPTNSLFGALVSLKNELTKYPDIQDHWRQIGRNIFEQEEKTSTAVILKFTSKPIESIRTHIRQHELKWNSLRKEWYGFITDMQSLKDGLLDIDYELEIVRKTE</sequence>
<dbReference type="EMBL" id="JFKF01000035">
    <property type="protein sequence ID" value="KDO03416.1"/>
    <property type="molecule type" value="Genomic_DNA"/>
</dbReference>
<dbReference type="AlphaFoldDB" id="A0A8E0WML3"/>